<proteinExistence type="predicted"/>
<organism evidence="1 2">
    <name type="scientific">Vigna angularis var. angularis</name>
    <dbReference type="NCBI Taxonomy" id="157739"/>
    <lineage>
        <taxon>Eukaryota</taxon>
        <taxon>Viridiplantae</taxon>
        <taxon>Streptophyta</taxon>
        <taxon>Embryophyta</taxon>
        <taxon>Tracheophyta</taxon>
        <taxon>Spermatophyta</taxon>
        <taxon>Magnoliopsida</taxon>
        <taxon>eudicotyledons</taxon>
        <taxon>Gunneridae</taxon>
        <taxon>Pentapetalae</taxon>
        <taxon>rosids</taxon>
        <taxon>fabids</taxon>
        <taxon>Fabales</taxon>
        <taxon>Fabaceae</taxon>
        <taxon>Papilionoideae</taxon>
        <taxon>50 kb inversion clade</taxon>
        <taxon>NPAAA clade</taxon>
        <taxon>indigoferoid/millettioid clade</taxon>
        <taxon>Phaseoleae</taxon>
        <taxon>Vigna</taxon>
    </lineage>
</organism>
<gene>
    <name evidence="1" type="primary">Vigan.04G173300</name>
    <name evidence="1" type="ORF">VIGAN_04173300</name>
</gene>
<dbReference type="AlphaFoldDB" id="A0A0S3RUX4"/>
<sequence>MVGKWTAARFWNWESGRLHIENEVASHSAKKWAAADGGGSLHLEVLQPPGNLHHQLFKVGTTLRREGRS</sequence>
<dbReference type="EMBL" id="AP015037">
    <property type="protein sequence ID" value="BAT84382.1"/>
    <property type="molecule type" value="Genomic_DNA"/>
</dbReference>
<keyword evidence="2" id="KW-1185">Reference proteome</keyword>
<reference evidence="1 2" key="1">
    <citation type="journal article" date="2015" name="Sci. Rep.">
        <title>The power of single molecule real-time sequencing technology in the de novo assembly of a eukaryotic genome.</title>
        <authorList>
            <person name="Sakai H."/>
            <person name="Naito K."/>
            <person name="Ogiso-Tanaka E."/>
            <person name="Takahashi Y."/>
            <person name="Iseki K."/>
            <person name="Muto C."/>
            <person name="Satou K."/>
            <person name="Teruya K."/>
            <person name="Shiroma A."/>
            <person name="Shimoji M."/>
            <person name="Hirano T."/>
            <person name="Itoh T."/>
            <person name="Kaga A."/>
            <person name="Tomooka N."/>
        </authorList>
    </citation>
    <scope>NUCLEOTIDE SEQUENCE [LARGE SCALE GENOMIC DNA]</scope>
    <source>
        <strain evidence="2">cv. Shumari</strain>
    </source>
</reference>
<evidence type="ECO:0000313" key="1">
    <source>
        <dbReference type="EMBL" id="BAT84382.1"/>
    </source>
</evidence>
<name>A0A0S3RUX4_PHAAN</name>
<accession>A0A0S3RUX4</accession>
<protein>
    <submittedName>
        <fullName evidence="1">Uncharacterized protein</fullName>
    </submittedName>
</protein>
<dbReference type="Proteomes" id="UP000291084">
    <property type="component" value="Chromosome 4"/>
</dbReference>
<evidence type="ECO:0000313" key="2">
    <source>
        <dbReference type="Proteomes" id="UP000291084"/>
    </source>
</evidence>